<dbReference type="InterPro" id="IPR000375">
    <property type="entry name" value="Dynamin_stalk"/>
</dbReference>
<organism evidence="15 16">
    <name type="scientific">Castilleja foliolosa</name>
    <dbReference type="NCBI Taxonomy" id="1961234"/>
    <lineage>
        <taxon>Eukaryota</taxon>
        <taxon>Viridiplantae</taxon>
        <taxon>Streptophyta</taxon>
        <taxon>Embryophyta</taxon>
        <taxon>Tracheophyta</taxon>
        <taxon>Spermatophyta</taxon>
        <taxon>Magnoliopsida</taxon>
        <taxon>eudicotyledons</taxon>
        <taxon>Gunneridae</taxon>
        <taxon>Pentapetalae</taxon>
        <taxon>asterids</taxon>
        <taxon>lamiids</taxon>
        <taxon>Lamiales</taxon>
        <taxon>Orobanchaceae</taxon>
        <taxon>Pedicularideae</taxon>
        <taxon>Castillejinae</taxon>
        <taxon>Castilleja</taxon>
    </lineage>
</organism>
<keyword evidence="2" id="KW-0132">Cell division</keyword>
<dbReference type="Pfam" id="PF02212">
    <property type="entry name" value="GED"/>
    <property type="match status" value="1"/>
</dbReference>
<comment type="subunit">
    <text evidence="11">Forms homodimer and may homooligomerize and heterooligomerize to form the phragmoplastin complex. Binds to PHIP1.</text>
</comment>
<dbReference type="GO" id="GO:0005874">
    <property type="term" value="C:microtubule"/>
    <property type="evidence" value="ECO:0007669"/>
    <property type="project" value="UniProtKB-KW"/>
</dbReference>
<keyword evidence="4 12" id="KW-0547">Nucleotide-binding</keyword>
<dbReference type="GO" id="GO:0051301">
    <property type="term" value="P:cell division"/>
    <property type="evidence" value="ECO:0007669"/>
    <property type="project" value="UniProtKB-KW"/>
</dbReference>
<dbReference type="PROSITE" id="PS51388">
    <property type="entry name" value="GED"/>
    <property type="match status" value="1"/>
</dbReference>
<evidence type="ECO:0000256" key="12">
    <source>
        <dbReference type="RuleBase" id="RU003932"/>
    </source>
</evidence>
<dbReference type="GO" id="GO:0009524">
    <property type="term" value="C:phragmoplast"/>
    <property type="evidence" value="ECO:0007669"/>
    <property type="project" value="UniProtKB-SubCell"/>
</dbReference>
<dbReference type="SMART" id="SM00053">
    <property type="entry name" value="DYNc"/>
    <property type="match status" value="1"/>
</dbReference>
<dbReference type="InterPro" id="IPR030381">
    <property type="entry name" value="G_DYNAMIN_dom"/>
</dbReference>
<dbReference type="GO" id="GO:0005525">
    <property type="term" value="F:GTP binding"/>
    <property type="evidence" value="ECO:0007669"/>
    <property type="project" value="UniProtKB-KW"/>
</dbReference>
<evidence type="ECO:0000256" key="10">
    <source>
        <dbReference type="ARBA" id="ARBA00060413"/>
    </source>
</evidence>
<evidence type="ECO:0000313" key="15">
    <source>
        <dbReference type="EMBL" id="KAL3644734.1"/>
    </source>
</evidence>
<evidence type="ECO:0000256" key="6">
    <source>
        <dbReference type="ARBA" id="ARBA00023134"/>
    </source>
</evidence>
<dbReference type="SUPFAM" id="SSF52540">
    <property type="entry name" value="P-loop containing nucleoside triphosphate hydrolases"/>
    <property type="match status" value="1"/>
</dbReference>
<feature type="domain" description="GED" evidence="13">
    <location>
        <begin position="518"/>
        <end position="609"/>
    </location>
</feature>
<dbReference type="AlphaFoldDB" id="A0ABD3DUQ0"/>
<evidence type="ECO:0000256" key="8">
    <source>
        <dbReference type="ARBA" id="ARBA00023212"/>
    </source>
</evidence>
<name>A0ABD3DUQ0_9LAMI</name>
<dbReference type="EMBL" id="JAVIJP010000013">
    <property type="protein sequence ID" value="KAL3644734.1"/>
    <property type="molecule type" value="Genomic_DNA"/>
</dbReference>
<keyword evidence="9" id="KW-0131">Cell cycle</keyword>
<dbReference type="PROSITE" id="PS51718">
    <property type="entry name" value="G_DYNAMIN_2"/>
    <property type="match status" value="1"/>
</dbReference>
<gene>
    <name evidence="15" type="primary">DRP1C_1</name>
    <name evidence="15" type="ORF">CASFOL_009914</name>
</gene>
<dbReference type="FunFam" id="1.20.120.1240:FF:000009">
    <property type="entry name" value="Dynamin-related protein 1C"/>
    <property type="match status" value="1"/>
</dbReference>
<dbReference type="Pfam" id="PF00350">
    <property type="entry name" value="Dynamin_N"/>
    <property type="match status" value="1"/>
</dbReference>
<dbReference type="PROSITE" id="PS00410">
    <property type="entry name" value="G_DYNAMIN_1"/>
    <property type="match status" value="1"/>
</dbReference>
<dbReference type="InterPro" id="IPR027417">
    <property type="entry name" value="P-loop_NTPase"/>
</dbReference>
<evidence type="ECO:0000313" key="16">
    <source>
        <dbReference type="Proteomes" id="UP001632038"/>
    </source>
</evidence>
<dbReference type="InterPro" id="IPR003130">
    <property type="entry name" value="GED"/>
</dbReference>
<reference evidence="16" key="1">
    <citation type="journal article" date="2024" name="IScience">
        <title>Strigolactones Initiate the Formation of Haustorium-like Structures in Castilleja.</title>
        <authorList>
            <person name="Buerger M."/>
            <person name="Peterson D."/>
            <person name="Chory J."/>
        </authorList>
    </citation>
    <scope>NUCLEOTIDE SEQUENCE [LARGE SCALE GENOMIC DNA]</scope>
</reference>
<accession>A0ABD3DUQ0</accession>
<keyword evidence="6 12" id="KW-0342">GTP-binding</keyword>
<dbReference type="InterPro" id="IPR045063">
    <property type="entry name" value="Dynamin_N"/>
</dbReference>
<comment type="subcellular location">
    <subcellularLocation>
        <location evidence="10">Cytoplasm</location>
        <location evidence="10">Cytoskeleton</location>
        <location evidence="10">Phragmoplast</location>
    </subcellularLocation>
</comment>
<dbReference type="SMART" id="SM00302">
    <property type="entry name" value="GED"/>
    <property type="match status" value="1"/>
</dbReference>
<dbReference type="PANTHER" id="PTHR11566:SF80">
    <property type="entry name" value="PHRAGMOPLASTIN DRP1C"/>
    <property type="match status" value="1"/>
</dbReference>
<protein>
    <submittedName>
        <fullName evidence="15">Phragmoplastin drp1c</fullName>
        <ecNumber evidence="15">3.6.5.5</ecNumber>
    </submittedName>
</protein>
<dbReference type="InterPro" id="IPR019762">
    <property type="entry name" value="Dynamin_GTPase_CS"/>
</dbReference>
<dbReference type="Proteomes" id="UP001632038">
    <property type="component" value="Unassembled WGS sequence"/>
</dbReference>
<evidence type="ECO:0000256" key="2">
    <source>
        <dbReference type="ARBA" id="ARBA00022618"/>
    </source>
</evidence>
<proteinExistence type="inferred from homology"/>
<keyword evidence="7" id="KW-0505">Motor protein</keyword>
<evidence type="ECO:0000256" key="1">
    <source>
        <dbReference type="ARBA" id="ARBA00022490"/>
    </source>
</evidence>
<evidence type="ECO:0000256" key="7">
    <source>
        <dbReference type="ARBA" id="ARBA00023175"/>
    </source>
</evidence>
<keyword evidence="3" id="KW-0493">Microtubule</keyword>
<dbReference type="EC" id="3.6.5.5" evidence="15"/>
<dbReference type="Pfam" id="PF01031">
    <property type="entry name" value="Dynamin_M"/>
    <property type="match status" value="1"/>
</dbReference>
<keyword evidence="5 15" id="KW-0378">Hydrolase</keyword>
<dbReference type="InterPro" id="IPR022812">
    <property type="entry name" value="Dynamin"/>
</dbReference>
<keyword evidence="16" id="KW-1185">Reference proteome</keyword>
<comment type="similarity">
    <text evidence="12">Belongs to the TRAFAC class dynamin-like GTPase superfamily. Dynamin/Fzo/YdjA family.</text>
</comment>
<dbReference type="Gene3D" id="3.40.50.300">
    <property type="entry name" value="P-loop containing nucleotide triphosphate hydrolases"/>
    <property type="match status" value="1"/>
</dbReference>
<feature type="domain" description="Dynamin-type G" evidence="14">
    <location>
        <begin position="32"/>
        <end position="300"/>
    </location>
</feature>
<dbReference type="PRINTS" id="PR00195">
    <property type="entry name" value="DYNAMIN"/>
</dbReference>
<dbReference type="CDD" id="cd08771">
    <property type="entry name" value="DLP_1"/>
    <property type="match status" value="1"/>
</dbReference>
<evidence type="ECO:0000256" key="4">
    <source>
        <dbReference type="ARBA" id="ARBA00022741"/>
    </source>
</evidence>
<sequence>MATMESLIGLVNRIQRACTVLGDHGGEGMSLWEALPSVAVVGGQSSGKSSVLESVVGRDFLPRGSGIVTRRPLVLQLHKTEGGTEYAEFLHAPKKKFTDFASVRQEIADETDRITGKSKQISNIPIHLSIYSPNVVNLTVIDLPGLTKVAVEGQPDSIVEDIENMVRSYVVKPNCIILAISPANQDIATSDAIKLAREVDPTGERTFGVATKLDLMDKGTNALDVLEGRAYRLMHPWVGIVNRSQADINKNVDMIYARQKEKEYFESSPEYGHLAHKMGSEYLAKLLSQHLEKVIRQRIPSIIALINKTIDEINAELDRIGRPIGVDGGAQLYTILDMCRAFDRIFKEHLDGGRPGGDKIYGVFDHQLPAALKKLPFDRHLSQSNVRKVISEADGYQPHLIAPEQGYRRLIDGSLGYFKGPAEASVDAVHFVLKELVRKSIAETEELKRFPTLQSDIATAANEALEKFRDESRKAVLRLVEMESAYLTVEFFRKLNTEPEKASNPTGPNAERYTDNHLRKIGTNVSAYISMICDSLKNTIPKAVVHCQVREAKRSLLNLFYAQIGRREKEQLGKMLDEDPSLMAKRETLSKRLELYKSARDEIDSVAWK</sequence>
<dbReference type="FunFam" id="3.40.50.300:FF:000228">
    <property type="entry name" value="dynamin-related protein 1E"/>
    <property type="match status" value="1"/>
</dbReference>
<evidence type="ECO:0000256" key="3">
    <source>
        <dbReference type="ARBA" id="ARBA00022701"/>
    </source>
</evidence>
<keyword evidence="1" id="KW-0963">Cytoplasm</keyword>
<evidence type="ECO:0000256" key="11">
    <source>
        <dbReference type="ARBA" id="ARBA00065858"/>
    </source>
</evidence>
<dbReference type="InterPro" id="IPR001401">
    <property type="entry name" value="Dynamin_GTPase"/>
</dbReference>
<dbReference type="Gene3D" id="1.20.120.1240">
    <property type="entry name" value="Dynamin, middle domain"/>
    <property type="match status" value="1"/>
</dbReference>
<dbReference type="PANTHER" id="PTHR11566">
    <property type="entry name" value="DYNAMIN"/>
    <property type="match status" value="1"/>
</dbReference>
<evidence type="ECO:0000259" key="13">
    <source>
        <dbReference type="PROSITE" id="PS51388"/>
    </source>
</evidence>
<keyword evidence="8" id="KW-0206">Cytoskeleton</keyword>
<evidence type="ECO:0000256" key="9">
    <source>
        <dbReference type="ARBA" id="ARBA00023306"/>
    </source>
</evidence>
<dbReference type="InterPro" id="IPR020850">
    <property type="entry name" value="GED_dom"/>
</dbReference>
<dbReference type="GO" id="GO:0016787">
    <property type="term" value="F:hydrolase activity"/>
    <property type="evidence" value="ECO:0007669"/>
    <property type="project" value="UniProtKB-KW"/>
</dbReference>
<evidence type="ECO:0000259" key="14">
    <source>
        <dbReference type="PROSITE" id="PS51718"/>
    </source>
</evidence>
<evidence type="ECO:0000256" key="5">
    <source>
        <dbReference type="ARBA" id="ARBA00022801"/>
    </source>
</evidence>
<comment type="caution">
    <text evidence="15">The sequence shown here is derived from an EMBL/GenBank/DDBJ whole genome shotgun (WGS) entry which is preliminary data.</text>
</comment>